<protein>
    <recommendedName>
        <fullName evidence="3">Transposase Tc1-like domain-containing protein</fullName>
    </recommendedName>
</protein>
<proteinExistence type="predicted"/>
<dbReference type="SUPFAM" id="SSF46689">
    <property type="entry name" value="Homeodomain-like"/>
    <property type="match status" value="1"/>
</dbReference>
<dbReference type="InterPro" id="IPR009057">
    <property type="entry name" value="Homeodomain-like_sf"/>
</dbReference>
<sequence>MVTEYTIDVRDRVIGMIIADMSQTKVSHALQMNLRAIQRWWALSRGGKSLRNKPRRVRKTSLSKAAKIIIAKSLSKPHESTRILTKNLRRRGIVAVSHITILNYLRSLNATPYKPQKQPKLTDSQKRAHVNSAKRGRTGVWKNGDEFYFQMNHHFNFIILRIGKITKCGLENEIIYLR</sequence>
<evidence type="ECO:0000313" key="2">
    <source>
        <dbReference type="Proteomes" id="UP001165289"/>
    </source>
</evidence>
<dbReference type="Proteomes" id="UP001165289">
    <property type="component" value="Unassembled WGS sequence"/>
</dbReference>
<gene>
    <name evidence="1" type="ORF">LOD99_5659</name>
</gene>
<organism evidence="1 2">
    <name type="scientific">Oopsacas minuta</name>
    <dbReference type="NCBI Taxonomy" id="111878"/>
    <lineage>
        <taxon>Eukaryota</taxon>
        <taxon>Metazoa</taxon>
        <taxon>Porifera</taxon>
        <taxon>Hexactinellida</taxon>
        <taxon>Hexasterophora</taxon>
        <taxon>Lyssacinosida</taxon>
        <taxon>Leucopsacidae</taxon>
        <taxon>Oopsacas</taxon>
    </lineage>
</organism>
<reference evidence="1 2" key="1">
    <citation type="journal article" date="2023" name="BMC Biol.">
        <title>The compact genome of the sponge Oopsacas minuta (Hexactinellida) is lacking key metazoan core genes.</title>
        <authorList>
            <person name="Santini S."/>
            <person name="Schenkelaars Q."/>
            <person name="Jourda C."/>
            <person name="Duchesne M."/>
            <person name="Belahbib H."/>
            <person name="Rocher C."/>
            <person name="Selva M."/>
            <person name="Riesgo A."/>
            <person name="Vervoort M."/>
            <person name="Leys S.P."/>
            <person name="Kodjabachian L."/>
            <person name="Le Bivic A."/>
            <person name="Borchiellini C."/>
            <person name="Claverie J.M."/>
            <person name="Renard E."/>
        </authorList>
    </citation>
    <scope>NUCLEOTIDE SEQUENCE [LARGE SCALE GENOMIC DNA]</scope>
    <source>
        <strain evidence="1">SPO-2</strain>
    </source>
</reference>
<accession>A0AAV7JQH7</accession>
<evidence type="ECO:0000313" key="1">
    <source>
        <dbReference type="EMBL" id="KAI6651082.1"/>
    </source>
</evidence>
<keyword evidence="2" id="KW-1185">Reference proteome</keyword>
<name>A0AAV7JQH7_9METZ</name>
<comment type="caution">
    <text evidence="1">The sequence shown here is derived from an EMBL/GenBank/DDBJ whole genome shotgun (WGS) entry which is preliminary data.</text>
</comment>
<dbReference type="AlphaFoldDB" id="A0AAV7JQH7"/>
<dbReference type="EMBL" id="JAKMXF010000308">
    <property type="protein sequence ID" value="KAI6651082.1"/>
    <property type="molecule type" value="Genomic_DNA"/>
</dbReference>
<evidence type="ECO:0008006" key="3">
    <source>
        <dbReference type="Google" id="ProtNLM"/>
    </source>
</evidence>